<keyword evidence="2" id="KW-1185">Reference proteome</keyword>
<organism evidence="1 2">
    <name type="scientific">Elysia crispata</name>
    <name type="common">lettuce slug</name>
    <dbReference type="NCBI Taxonomy" id="231223"/>
    <lineage>
        <taxon>Eukaryota</taxon>
        <taxon>Metazoa</taxon>
        <taxon>Spiralia</taxon>
        <taxon>Lophotrochozoa</taxon>
        <taxon>Mollusca</taxon>
        <taxon>Gastropoda</taxon>
        <taxon>Heterobranchia</taxon>
        <taxon>Euthyneura</taxon>
        <taxon>Panpulmonata</taxon>
        <taxon>Sacoglossa</taxon>
        <taxon>Placobranchoidea</taxon>
        <taxon>Plakobranchidae</taxon>
        <taxon>Elysia</taxon>
    </lineage>
</organism>
<reference evidence="1" key="1">
    <citation type="journal article" date="2023" name="G3 (Bethesda)">
        <title>A reference genome for the long-term kleptoplast-retaining sea slug Elysia crispata morphotype clarki.</title>
        <authorList>
            <person name="Eastman K.E."/>
            <person name="Pendleton A.L."/>
            <person name="Shaikh M.A."/>
            <person name="Suttiyut T."/>
            <person name="Ogas R."/>
            <person name="Tomko P."/>
            <person name="Gavelis G."/>
            <person name="Widhalm J.R."/>
            <person name="Wisecaver J.H."/>
        </authorList>
    </citation>
    <scope>NUCLEOTIDE SEQUENCE</scope>
    <source>
        <strain evidence="1">ECLA1</strain>
    </source>
</reference>
<evidence type="ECO:0000313" key="1">
    <source>
        <dbReference type="EMBL" id="KAK3757205.1"/>
    </source>
</evidence>
<gene>
    <name evidence="1" type="ORF">RRG08_047396</name>
</gene>
<accession>A0AAE0YUC6</accession>
<comment type="caution">
    <text evidence="1">The sequence shown here is derived from an EMBL/GenBank/DDBJ whole genome shotgun (WGS) entry which is preliminary data.</text>
</comment>
<protein>
    <submittedName>
        <fullName evidence="1">Uncharacterized protein</fullName>
    </submittedName>
</protein>
<name>A0AAE0YUC6_9GAST</name>
<sequence length="121" mass="12907">MRGEHAADVGQGSGSWSVHSLYGPANPSPVHTILTAAPAAQPCLRAALKATVWYRSLEMGACRAGVVKCWSPGSRITLRNLSRSRGVVLETCLLRHHIRGPVVIQSAVQSKEIPVYLPGKG</sequence>
<evidence type="ECO:0000313" key="2">
    <source>
        <dbReference type="Proteomes" id="UP001283361"/>
    </source>
</evidence>
<dbReference type="Proteomes" id="UP001283361">
    <property type="component" value="Unassembled WGS sequence"/>
</dbReference>
<dbReference type="AlphaFoldDB" id="A0AAE0YUC6"/>
<dbReference type="EMBL" id="JAWDGP010005399">
    <property type="protein sequence ID" value="KAK3757205.1"/>
    <property type="molecule type" value="Genomic_DNA"/>
</dbReference>
<proteinExistence type="predicted"/>